<dbReference type="AlphaFoldDB" id="A0A2H0TLM2"/>
<evidence type="ECO:0000313" key="2">
    <source>
        <dbReference type="EMBL" id="PIR71695.1"/>
    </source>
</evidence>
<evidence type="ECO:0000256" key="1">
    <source>
        <dbReference type="SAM" id="Phobius"/>
    </source>
</evidence>
<gene>
    <name evidence="2" type="ORF">COU43_01125</name>
</gene>
<keyword evidence="1" id="KW-1133">Transmembrane helix</keyword>
<keyword evidence="1" id="KW-0472">Membrane</keyword>
<sequence>MKHEIIFNYRSIFLCTCLAGVVYCKIVLPYISIDEEKERIIKIPTEFSGLYITDTFSTSAISFPLIPTFS</sequence>
<reference evidence="3" key="1">
    <citation type="submission" date="2017-09" db="EMBL/GenBank/DDBJ databases">
        <title>Depth-based differentiation of microbial function through sediment-hosted aquifers and enrichment of novel symbionts in the deep terrestrial subsurface.</title>
        <authorList>
            <person name="Probst A.J."/>
            <person name="Ladd B."/>
            <person name="Jarett J.K."/>
            <person name="Geller-Mcgrath D.E."/>
            <person name="Sieber C.M.K."/>
            <person name="Emerson J.B."/>
            <person name="Anantharaman K."/>
            <person name="Thomas B.C."/>
            <person name="Malmstrom R."/>
            <person name="Stieglmeier M."/>
            <person name="Klingl A."/>
            <person name="Woyke T."/>
            <person name="Ryan C.M."/>
            <person name="Banfield J.F."/>
        </authorList>
    </citation>
    <scope>NUCLEOTIDE SEQUENCE [LARGE SCALE GENOMIC DNA]</scope>
</reference>
<organism evidence="2 3">
    <name type="scientific">Candidatus Nealsonbacteria bacterium CG10_big_fil_rev_8_21_14_0_10_37_25</name>
    <dbReference type="NCBI Taxonomy" id="1974711"/>
    <lineage>
        <taxon>Bacteria</taxon>
        <taxon>Candidatus Nealsoniibacteriota</taxon>
    </lineage>
</organism>
<comment type="caution">
    <text evidence="2">The sequence shown here is derived from an EMBL/GenBank/DDBJ whole genome shotgun (WGS) entry which is preliminary data.</text>
</comment>
<dbReference type="Proteomes" id="UP000228909">
    <property type="component" value="Unassembled WGS sequence"/>
</dbReference>
<name>A0A2H0TLM2_9BACT</name>
<keyword evidence="1" id="KW-0812">Transmembrane</keyword>
<proteinExistence type="predicted"/>
<feature type="transmembrane region" description="Helical" evidence="1">
    <location>
        <begin position="12"/>
        <end position="31"/>
    </location>
</feature>
<dbReference type="EMBL" id="PFCK01000031">
    <property type="protein sequence ID" value="PIR71695.1"/>
    <property type="molecule type" value="Genomic_DNA"/>
</dbReference>
<evidence type="ECO:0000313" key="3">
    <source>
        <dbReference type="Proteomes" id="UP000228909"/>
    </source>
</evidence>
<protein>
    <submittedName>
        <fullName evidence="2">Uncharacterized protein</fullName>
    </submittedName>
</protein>
<accession>A0A2H0TLM2</accession>